<evidence type="ECO:0000313" key="1">
    <source>
        <dbReference type="EMBL" id="ESZ98236.1"/>
    </source>
</evidence>
<evidence type="ECO:0000313" key="2">
    <source>
        <dbReference type="Proteomes" id="UP000019487"/>
    </source>
</evidence>
<accession>W9CQW6</accession>
<reference evidence="1 2" key="1">
    <citation type="journal article" date="2014" name="Genome Announc.">
        <title>Draft genome sequence of Sclerotinia borealis, a psychrophilic plant pathogenic fungus.</title>
        <authorList>
            <person name="Mardanov A.V."/>
            <person name="Beletsky A.V."/>
            <person name="Kadnikov V.V."/>
            <person name="Ignatov A.N."/>
            <person name="Ravin N.V."/>
        </authorList>
    </citation>
    <scope>NUCLEOTIDE SEQUENCE [LARGE SCALE GENOMIC DNA]</scope>
    <source>
        <strain evidence="2">F-4157</strain>
    </source>
</reference>
<comment type="caution">
    <text evidence="1">The sequence shown here is derived from an EMBL/GenBank/DDBJ whole genome shotgun (WGS) entry which is preliminary data.</text>
</comment>
<protein>
    <submittedName>
        <fullName evidence="1">Uncharacterized protein</fullName>
    </submittedName>
</protein>
<proteinExistence type="predicted"/>
<name>W9CQW6_SCLBF</name>
<dbReference type="AlphaFoldDB" id="W9CQW6"/>
<dbReference type="Proteomes" id="UP000019487">
    <property type="component" value="Unassembled WGS sequence"/>
</dbReference>
<keyword evidence="2" id="KW-1185">Reference proteome</keyword>
<dbReference type="HOGENOM" id="CLU_2623396_0_0_1"/>
<organism evidence="1 2">
    <name type="scientific">Sclerotinia borealis (strain F-4128)</name>
    <dbReference type="NCBI Taxonomy" id="1432307"/>
    <lineage>
        <taxon>Eukaryota</taxon>
        <taxon>Fungi</taxon>
        <taxon>Dikarya</taxon>
        <taxon>Ascomycota</taxon>
        <taxon>Pezizomycotina</taxon>
        <taxon>Leotiomycetes</taxon>
        <taxon>Helotiales</taxon>
        <taxon>Sclerotiniaceae</taxon>
        <taxon>Sclerotinia</taxon>
    </lineage>
</organism>
<sequence>MQAELIQKGFLVASGVQSLDANVDLIYYSPDALDTPIEFEDSPTLGLIRGKTLTDGIEPLDGRFPVHHNTRLSAALSS</sequence>
<dbReference type="EMBL" id="AYSA01000046">
    <property type="protein sequence ID" value="ESZ98236.1"/>
    <property type="molecule type" value="Genomic_DNA"/>
</dbReference>
<gene>
    <name evidence="1" type="ORF">SBOR_1332</name>
</gene>